<comment type="caution">
    <text evidence="1">The sequence shown here is derived from an EMBL/GenBank/DDBJ whole genome shotgun (WGS) entry which is preliminary data.</text>
</comment>
<name>A0A811U4P2_CERCA</name>
<accession>A0A811U4P2</accession>
<evidence type="ECO:0000313" key="1">
    <source>
        <dbReference type="EMBL" id="CAD6992225.1"/>
    </source>
</evidence>
<dbReference type="AlphaFoldDB" id="A0A811U4P2"/>
<keyword evidence="2" id="KW-1185">Reference proteome</keyword>
<evidence type="ECO:0000313" key="2">
    <source>
        <dbReference type="Proteomes" id="UP000606786"/>
    </source>
</evidence>
<protein>
    <submittedName>
        <fullName evidence="1">(Mediterranean fruit fly) hypothetical protein</fullName>
    </submittedName>
</protein>
<reference evidence="1" key="1">
    <citation type="submission" date="2020-11" db="EMBL/GenBank/DDBJ databases">
        <authorList>
            <person name="Whitehead M."/>
        </authorList>
    </citation>
    <scope>NUCLEOTIDE SEQUENCE</scope>
    <source>
        <strain evidence="1">EGII</strain>
    </source>
</reference>
<organism evidence="1 2">
    <name type="scientific">Ceratitis capitata</name>
    <name type="common">Mediterranean fruit fly</name>
    <name type="synonym">Tephritis capitata</name>
    <dbReference type="NCBI Taxonomy" id="7213"/>
    <lineage>
        <taxon>Eukaryota</taxon>
        <taxon>Metazoa</taxon>
        <taxon>Ecdysozoa</taxon>
        <taxon>Arthropoda</taxon>
        <taxon>Hexapoda</taxon>
        <taxon>Insecta</taxon>
        <taxon>Pterygota</taxon>
        <taxon>Neoptera</taxon>
        <taxon>Endopterygota</taxon>
        <taxon>Diptera</taxon>
        <taxon>Brachycera</taxon>
        <taxon>Muscomorpha</taxon>
        <taxon>Tephritoidea</taxon>
        <taxon>Tephritidae</taxon>
        <taxon>Ceratitis</taxon>
        <taxon>Ceratitis</taxon>
    </lineage>
</organism>
<proteinExistence type="predicted"/>
<sequence>MYISIFLAALGTSQVKDLLFRKFLKKHPKLTEKYLQKSVHSCTYICLAHTSAPRPLFLHLHNAWAKLREKSRNKNGAKIHFVPVTLSSPYLHQKYPTRMALVDYHNSIVAGVTNHPPATPRHKTMHS</sequence>
<gene>
    <name evidence="1" type="ORF">CCAP1982_LOCUS1095</name>
</gene>
<feature type="non-terminal residue" evidence="1">
    <location>
        <position position="1"/>
    </location>
</feature>
<dbReference type="Proteomes" id="UP000606786">
    <property type="component" value="Unassembled WGS sequence"/>
</dbReference>
<dbReference type="EMBL" id="CAJHJT010000001">
    <property type="protein sequence ID" value="CAD6992225.1"/>
    <property type="molecule type" value="Genomic_DNA"/>
</dbReference>